<dbReference type="PANTHER" id="PTHR10145:SF6">
    <property type="entry name" value="TRANSCRIPTION ELONGATION FACTOR SPT6"/>
    <property type="match status" value="1"/>
</dbReference>
<dbReference type="Gene3D" id="1.10.150.850">
    <property type="entry name" value="Spt6, helix-hairpin-helix domain"/>
    <property type="match status" value="1"/>
</dbReference>
<feature type="region of interest" description="Disordered" evidence="2">
    <location>
        <begin position="1815"/>
        <end position="1997"/>
    </location>
</feature>
<feature type="compositionally biased region" description="Low complexity" evidence="2">
    <location>
        <begin position="610"/>
        <end position="621"/>
    </location>
</feature>
<dbReference type="InterPro" id="IPR032706">
    <property type="entry name" value="Spt6_HHH"/>
</dbReference>
<dbReference type="EMBL" id="BRXW01000047">
    <property type="protein sequence ID" value="GMI02714.1"/>
    <property type="molecule type" value="Genomic_DNA"/>
</dbReference>
<dbReference type="Gene3D" id="3.30.420.140">
    <property type="entry name" value="YqgF/RNase H-like domain"/>
    <property type="match status" value="1"/>
</dbReference>
<sequence length="1997" mass="222742">MSKPDLGFGSDSSDSDDDVPAPSPAPEPVKKMDVRKFIDNAAEESGDEGGEEDEEQDKDYEKDGFVVDEDEKIETIQRDVLSDDSDSDSDAGMAIKTSRLKKKRKNDELEDDDLNLLAENNAEANKKQKSGGNLFAGEVDTDSEDERETPMKPISNSNNLNRDPDDFDDFIEDDLGDQEDLLKRHRREEESDNINAGATDSQLDEARDIFGDGFLDFMEGSDDEGDFDGDEDSDDEEERRRKTFAELAEEEEEEGEEDEEKRQRREARQKRLEAMQDSLLRKEEKKSERRRKNLRKAFEPSQLIENFVTEEDEKLRNLDLPERIIMKQGKVKTELTEEGRKRKANWMFRHYQECHREVGERAFNPETNTADPAVEKEIVQMCESSINTALALLKEYEVPFIRLYCRDKIPSKSVLEGLWAIHDLSTTYDDLVQKMNAALDLSSSLSGTGANAIDYAQEKEIHEQAIEELPQANQEYEEAKVEAKVARDKWIDLGPKPKEADDDEMIDEDSSAALTQKIVLWEATESAMKALDIVVFEKQRRVSDLKALVENKPVDWTDPEADLTKTGKLFHQKAVEAQLEINHENNKEDFVNDMREYLSLVIEGNDAIKKNSNPDSDPDANPDNKKSKSRRVDRDHYRHCCINKARSVAYEFLPAPFRLGHVCSELVNFKGSKFDENFPRLPGSGEDLQDTDLSTYRPPTPLQDVEEFADECILDGRIVIESENPDADSDPLRDARYVAAMEIATEPSVKAAMRVIYESTALVNTTPTAKGKREIGVDHELYGLQLIKNKPVLYYLDQYNLTMSDRCQWLRILQGEKQGLLNVHVGVPFEISAETAAGLGSNGLIGGEAIVQKPAISDFVGLLSMGASDLDANDATSTGWNEQRHKVIVAAVENFLLPRFELETKRKMAKVAAEAGIEEASISLEALAMMGPVQMTELKIENPKEALVDPNSPTSTTIGVCVGGGRKEPTFFVAVKPDGTVVGEYQVPAGARISDDQRREEITDFLIRHKPSIIAVSSSNCQRGDFGQIKEIANNTTLAFNNRKFMLDEDDDEDRVKKEYEDEEFDGNWTSEVTFVDDVLSQLYSRSPRGKKEFPDSEVNYKIAIGVARTAVSPLVEVCNAWSVVSEKGVFGIETLYMNLHQYQKLLPKSKLLKGYERKLCDVVADVGVNIRIERELNSCLQFVPGFGPRKSNMFRLNLKSRGNNILCRQDILMGGYGVGTKVFENAAGFLKIGTVKDFDEDLLEGSDEMAQNLFDCTRIHPEASLTNEWCTKICKDALSDDQDRNDLSKNEEAMRVIENSAEEMDRQFQAFRLAFRENPANHVEDENTGKPEESVLNFYSHEFNPFDGVNDDHWLDKIGELDLDAYAASIETQLGESKASIIEMIKRELRWPFKDPRIPTKILDTNAKNQTPEDIARLFELLVGETNQALRIGKELVGTIMSVTNFGVRIKYDSGLSGFAHKSKLIDDVMYEDGELEGDEKFKKGTIVRSVIIEVKKDKMSLDVSLLESDLRKLPSEWLLSRDPETGEGHLMTTICDQYFDAGEALKMIDEEHQRVMRNTASLGRATGAGEPGQDPRVVRQGGTMRACDHPVFRNANYKAVKKELDEMGADAVGQCIIHPSSKSGDVLSLSWCMKEGVYKHFEVLEEDKDTENSIGTKLTIKTSSFTEVYGDLDEVVARFVEPMNGYLAEAASRQHESKYRDKDDMDEVDGELRILKTSKPGSIPYLLAADAQYPGHFQLRFLPNNSIRNFWVRLTPAGWSLKMHDKSYTFDTLAKMFGYFKLNCNKKPKPKPPLAPAPVPAASAASAMDIANLIQGMPGGPPPRQQQQDFSVPPPGYGPPPGVPVAAYGGQQDFSMPPPGYGGPPQDFSMPPPGYGAPPPNFNQPPPGYAGGPPPDFNQPPPGYAGGPPPDFNQPPPGYAGGPPPDFNQPPPGYAGGPPPDFNQPPPDFNQPPPGYAGGPPPGSFNQPPPVGAATMGRGRGRGAVSNLPAWMTSQ</sequence>
<organism evidence="4 5">
    <name type="scientific">Triparma laevis f. longispina</name>
    <dbReference type="NCBI Taxonomy" id="1714387"/>
    <lineage>
        <taxon>Eukaryota</taxon>
        <taxon>Sar</taxon>
        <taxon>Stramenopiles</taxon>
        <taxon>Ochrophyta</taxon>
        <taxon>Bolidophyceae</taxon>
        <taxon>Parmales</taxon>
        <taxon>Triparmaceae</taxon>
        <taxon>Triparma</taxon>
    </lineage>
</organism>
<evidence type="ECO:0000259" key="3">
    <source>
        <dbReference type="PROSITE" id="PS50126"/>
    </source>
</evidence>
<dbReference type="SUPFAM" id="SSF53098">
    <property type="entry name" value="Ribonuclease H-like"/>
    <property type="match status" value="1"/>
</dbReference>
<feature type="compositionally biased region" description="Acidic residues" evidence="2">
    <location>
        <begin position="41"/>
        <end position="58"/>
    </location>
</feature>
<dbReference type="InterPro" id="IPR017072">
    <property type="entry name" value="TF_Spt6"/>
</dbReference>
<feature type="compositionally biased region" description="Pro residues" evidence="2">
    <location>
        <begin position="1834"/>
        <end position="1845"/>
    </location>
</feature>
<feature type="compositionally biased region" description="Pro residues" evidence="2">
    <location>
        <begin position="1872"/>
        <end position="1973"/>
    </location>
</feature>
<dbReference type="InterPro" id="IPR037027">
    <property type="entry name" value="YqgF/RNaseH-like_dom_sf"/>
</dbReference>
<dbReference type="GO" id="GO:0031491">
    <property type="term" value="F:nucleosome binding"/>
    <property type="evidence" value="ECO:0007669"/>
    <property type="project" value="TreeGrafter"/>
</dbReference>
<dbReference type="InterPro" id="IPR023323">
    <property type="entry name" value="Tex-like_dom_sf"/>
</dbReference>
<feature type="compositionally biased region" description="Basic and acidic residues" evidence="2">
    <location>
        <begin position="622"/>
        <end position="631"/>
    </location>
</feature>
<gene>
    <name evidence="4" type="ORF">TrLO_g6865</name>
</gene>
<dbReference type="SMART" id="SM00316">
    <property type="entry name" value="S1"/>
    <property type="match status" value="1"/>
</dbReference>
<dbReference type="Pfam" id="PF00575">
    <property type="entry name" value="S1"/>
    <property type="match status" value="1"/>
</dbReference>
<proteinExistence type="predicted"/>
<dbReference type="GO" id="GO:0042393">
    <property type="term" value="F:histone binding"/>
    <property type="evidence" value="ECO:0007669"/>
    <property type="project" value="TreeGrafter"/>
</dbReference>
<dbReference type="SUPFAM" id="SSF50249">
    <property type="entry name" value="Nucleic acid-binding proteins"/>
    <property type="match status" value="1"/>
</dbReference>
<feature type="compositionally biased region" description="Acidic residues" evidence="2">
    <location>
        <begin position="247"/>
        <end position="259"/>
    </location>
</feature>
<dbReference type="Gene3D" id="1.10.3500.10">
    <property type="entry name" value="Tex N-terminal region-like"/>
    <property type="match status" value="1"/>
</dbReference>
<dbReference type="Pfam" id="PF14632">
    <property type="entry name" value="SPT6_acidic"/>
    <property type="match status" value="1"/>
</dbReference>
<feature type="region of interest" description="Disordered" evidence="2">
    <location>
        <begin position="1"/>
        <end position="294"/>
    </location>
</feature>
<dbReference type="PROSITE" id="PS50126">
    <property type="entry name" value="S1"/>
    <property type="match status" value="1"/>
</dbReference>
<dbReference type="Gene3D" id="3.30.505.10">
    <property type="entry name" value="SH2 domain"/>
    <property type="match status" value="2"/>
</dbReference>
<dbReference type="InterPro" id="IPR042066">
    <property type="entry name" value="Spt6_death-like"/>
</dbReference>
<evidence type="ECO:0000256" key="1">
    <source>
        <dbReference type="SAM" id="Coils"/>
    </source>
</evidence>
<dbReference type="GO" id="GO:0003676">
    <property type="term" value="F:nucleic acid binding"/>
    <property type="evidence" value="ECO:0007669"/>
    <property type="project" value="InterPro"/>
</dbReference>
<dbReference type="CDD" id="cd09928">
    <property type="entry name" value="SH2_Cterm_SPT6_like"/>
    <property type="match status" value="1"/>
</dbReference>
<accession>A0A9W7CDK1</accession>
<dbReference type="InterPro" id="IPR035019">
    <property type="entry name" value="Spt6_SH2_N"/>
</dbReference>
<keyword evidence="5" id="KW-1185">Reference proteome</keyword>
<dbReference type="Gene3D" id="1.10.10.2740">
    <property type="entry name" value="Spt6, Death-like domain"/>
    <property type="match status" value="1"/>
</dbReference>
<keyword evidence="1" id="KW-0175">Coiled coil</keyword>
<dbReference type="Gene3D" id="2.40.50.140">
    <property type="entry name" value="Nucleic acid-binding proteins"/>
    <property type="match status" value="1"/>
</dbReference>
<dbReference type="InterPro" id="IPR012337">
    <property type="entry name" value="RNaseH-like_sf"/>
</dbReference>
<feature type="compositionally biased region" description="Acidic residues" evidence="2">
    <location>
        <begin position="165"/>
        <end position="179"/>
    </location>
</feature>
<dbReference type="PANTHER" id="PTHR10145">
    <property type="entry name" value="TRANSCRIPTION ELONGATION FACTOR SPT6"/>
    <property type="match status" value="1"/>
</dbReference>
<dbReference type="SUPFAM" id="SSF158832">
    <property type="entry name" value="Tex N-terminal region-like"/>
    <property type="match status" value="1"/>
</dbReference>
<dbReference type="GO" id="GO:0034728">
    <property type="term" value="P:nucleosome organization"/>
    <property type="evidence" value="ECO:0007669"/>
    <property type="project" value="TreeGrafter"/>
</dbReference>
<feature type="coiled-coil region" evidence="1">
    <location>
        <begin position="455"/>
        <end position="489"/>
    </location>
</feature>
<dbReference type="Pfam" id="PF14635">
    <property type="entry name" value="HHH_7"/>
    <property type="match status" value="1"/>
</dbReference>
<dbReference type="InterPro" id="IPR035420">
    <property type="entry name" value="Spt6_SH2"/>
</dbReference>
<dbReference type="OrthoDB" id="995477at2759"/>
<evidence type="ECO:0000313" key="5">
    <source>
        <dbReference type="Proteomes" id="UP001165122"/>
    </source>
</evidence>
<dbReference type="InterPro" id="IPR035018">
    <property type="entry name" value="Spt6_SH2_C"/>
</dbReference>
<feature type="region of interest" description="Disordered" evidence="2">
    <location>
        <begin position="608"/>
        <end position="631"/>
    </location>
</feature>
<dbReference type="InterPro" id="IPR003029">
    <property type="entry name" value="S1_domain"/>
</dbReference>
<dbReference type="CDD" id="cd09918">
    <property type="entry name" value="SH2_Nterm_SPT6_like"/>
    <property type="match status" value="1"/>
</dbReference>
<evidence type="ECO:0000256" key="2">
    <source>
        <dbReference type="SAM" id="MobiDB-lite"/>
    </source>
</evidence>
<dbReference type="Proteomes" id="UP001165122">
    <property type="component" value="Unassembled WGS sequence"/>
</dbReference>
<dbReference type="GO" id="GO:0140673">
    <property type="term" value="P:transcription elongation-coupled chromatin remodeling"/>
    <property type="evidence" value="ECO:0007669"/>
    <property type="project" value="InterPro"/>
</dbReference>
<protein>
    <recommendedName>
        <fullName evidence="3">S1 motif domain-containing protein</fullName>
    </recommendedName>
</protein>
<dbReference type="InterPro" id="IPR036860">
    <property type="entry name" value="SH2_dom_sf"/>
</dbReference>
<feature type="compositionally biased region" description="Basic and acidic residues" evidence="2">
    <location>
        <begin position="28"/>
        <end position="38"/>
    </location>
</feature>
<evidence type="ECO:0000313" key="4">
    <source>
        <dbReference type="EMBL" id="GMI02714.1"/>
    </source>
</evidence>
<comment type="caution">
    <text evidence="4">The sequence shown here is derived from an EMBL/GenBank/DDBJ whole genome shotgun (WGS) entry which is preliminary data.</text>
</comment>
<dbReference type="GO" id="GO:0008023">
    <property type="term" value="C:transcription elongation factor complex"/>
    <property type="evidence" value="ECO:0007669"/>
    <property type="project" value="TreeGrafter"/>
</dbReference>
<dbReference type="InterPro" id="IPR028083">
    <property type="entry name" value="Spt6_acidic_N_dom"/>
</dbReference>
<name>A0A9W7CDK1_9STRA</name>
<dbReference type="Gene3D" id="1.10.10.650">
    <property type="entry name" value="RuvA domain 2-like"/>
    <property type="match status" value="1"/>
</dbReference>
<feature type="compositionally biased region" description="Acidic residues" evidence="2">
    <location>
        <begin position="219"/>
        <end position="237"/>
    </location>
</feature>
<feature type="compositionally biased region" description="Basic and acidic residues" evidence="2">
    <location>
        <begin position="269"/>
        <end position="287"/>
    </location>
</feature>
<dbReference type="InterPro" id="IPR023319">
    <property type="entry name" value="Tex-like_HTH_dom_sf"/>
</dbReference>
<dbReference type="Pfam" id="PF14633">
    <property type="entry name" value="SH2_2"/>
    <property type="match status" value="1"/>
</dbReference>
<feature type="region of interest" description="Disordered" evidence="2">
    <location>
        <begin position="678"/>
        <end position="701"/>
    </location>
</feature>
<reference evidence="5" key="1">
    <citation type="journal article" date="2023" name="Commun. Biol.">
        <title>Genome analysis of Parmales, the sister group of diatoms, reveals the evolutionary specialization of diatoms from phago-mixotrophs to photoautotrophs.</title>
        <authorList>
            <person name="Ban H."/>
            <person name="Sato S."/>
            <person name="Yoshikawa S."/>
            <person name="Yamada K."/>
            <person name="Nakamura Y."/>
            <person name="Ichinomiya M."/>
            <person name="Sato N."/>
            <person name="Blanc-Mathieu R."/>
            <person name="Endo H."/>
            <person name="Kuwata A."/>
            <person name="Ogata H."/>
        </authorList>
    </citation>
    <scope>NUCLEOTIDE SEQUENCE [LARGE SCALE GENOMIC DNA]</scope>
    <source>
        <strain evidence="5">NIES 3700</strain>
    </source>
</reference>
<feature type="domain" description="S1 motif" evidence="3">
    <location>
        <begin position="1434"/>
        <end position="1508"/>
    </location>
</feature>
<dbReference type="InterPro" id="IPR012340">
    <property type="entry name" value="NA-bd_OB-fold"/>
</dbReference>